<evidence type="ECO:0000313" key="3">
    <source>
        <dbReference type="Proteomes" id="UP000216498"/>
    </source>
</evidence>
<dbReference type="AlphaFoldDB" id="A0A265NB81"/>
<sequence>MNNIKETVLEVVYSILPITIVITILQFTLIYLPAETFLQFLIGVIMVGIGLILFLLGVNIGLLPVGEMIGSALSKTKKLGLIIFFGFLLGLVVTIAEPDVRVLSTQVDTVSGGAIPKSILILSVALGVGIFVAISMVRIVFNINIVYILAIGYGLIFLLAAFTPSTFVPISFDSGGVTTGPLTVPFIMALGVGVATVIRGKTASSDGFGLVALASIGPILSVLVLGVIYG</sequence>
<keyword evidence="1" id="KW-0472">Membrane</keyword>
<feature type="transmembrane region" description="Helical" evidence="1">
    <location>
        <begin position="12"/>
        <end position="31"/>
    </location>
</feature>
<feature type="transmembrane region" description="Helical" evidence="1">
    <location>
        <begin position="37"/>
        <end position="58"/>
    </location>
</feature>
<organism evidence="2 3">
    <name type="scientific">Virgibacillus indicus</name>
    <dbReference type="NCBI Taxonomy" id="2024554"/>
    <lineage>
        <taxon>Bacteria</taxon>
        <taxon>Bacillati</taxon>
        <taxon>Bacillota</taxon>
        <taxon>Bacilli</taxon>
        <taxon>Bacillales</taxon>
        <taxon>Bacillaceae</taxon>
        <taxon>Virgibacillus</taxon>
    </lineage>
</organism>
<gene>
    <name evidence="2" type="ORF">CIL03_06165</name>
</gene>
<feature type="transmembrane region" description="Helical" evidence="1">
    <location>
        <begin position="144"/>
        <end position="162"/>
    </location>
</feature>
<feature type="transmembrane region" description="Helical" evidence="1">
    <location>
        <begin position="210"/>
        <end position="229"/>
    </location>
</feature>
<comment type="caution">
    <text evidence="2">The sequence shown here is derived from an EMBL/GenBank/DDBJ whole genome shotgun (WGS) entry which is preliminary data.</text>
</comment>
<evidence type="ECO:0008006" key="4">
    <source>
        <dbReference type="Google" id="ProtNLM"/>
    </source>
</evidence>
<dbReference type="RefSeq" id="WP_094884673.1">
    <property type="nucleotide sequence ID" value="NZ_NPMS01000002.1"/>
</dbReference>
<dbReference type="OrthoDB" id="9805989at2"/>
<keyword evidence="1" id="KW-1133">Transmembrane helix</keyword>
<reference evidence="2 3" key="1">
    <citation type="submission" date="2017-08" db="EMBL/GenBank/DDBJ databases">
        <title>Virgibacillus indicus sp. nov. and Virgibacillus profoundi sp. nov, two moderately halophilic bacteria isolated from marine sediment by using the Microfluidic Streak Plate.</title>
        <authorList>
            <person name="Xu B."/>
            <person name="Hu B."/>
            <person name="Wang J."/>
            <person name="Zhu Y."/>
            <person name="Huang L."/>
            <person name="Du W."/>
            <person name="Huang Y."/>
        </authorList>
    </citation>
    <scope>NUCLEOTIDE SEQUENCE [LARGE SCALE GENOMIC DNA]</scope>
    <source>
        <strain evidence="2 3">IO3-P2-C2</strain>
    </source>
</reference>
<feature type="transmembrane region" description="Helical" evidence="1">
    <location>
        <begin position="182"/>
        <end position="198"/>
    </location>
</feature>
<dbReference type="EMBL" id="NPMS01000002">
    <property type="protein sequence ID" value="OZU89300.1"/>
    <property type="molecule type" value="Genomic_DNA"/>
</dbReference>
<evidence type="ECO:0000256" key="1">
    <source>
        <dbReference type="SAM" id="Phobius"/>
    </source>
</evidence>
<keyword evidence="3" id="KW-1185">Reference proteome</keyword>
<evidence type="ECO:0000313" key="2">
    <source>
        <dbReference type="EMBL" id="OZU89300.1"/>
    </source>
</evidence>
<dbReference type="Proteomes" id="UP000216498">
    <property type="component" value="Unassembled WGS sequence"/>
</dbReference>
<keyword evidence="1" id="KW-0812">Transmembrane</keyword>
<dbReference type="Pfam" id="PF07556">
    <property type="entry name" value="DUF1538"/>
    <property type="match status" value="1"/>
</dbReference>
<feature type="transmembrane region" description="Helical" evidence="1">
    <location>
        <begin position="79"/>
        <end position="98"/>
    </location>
</feature>
<name>A0A265NB81_9BACI</name>
<accession>A0A265NB81</accession>
<dbReference type="InterPro" id="IPR011435">
    <property type="entry name" value="UmpAB"/>
</dbReference>
<feature type="transmembrane region" description="Helical" evidence="1">
    <location>
        <begin position="118"/>
        <end position="137"/>
    </location>
</feature>
<proteinExistence type="predicted"/>
<protein>
    <recommendedName>
        <fullName evidence="4">DUF1538 domain-containing protein</fullName>
    </recommendedName>
</protein>